<dbReference type="InterPro" id="IPR029001">
    <property type="entry name" value="ITPase-like_fam"/>
</dbReference>
<dbReference type="EMBL" id="PUFI01000014">
    <property type="protein sequence ID" value="TDG67996.1"/>
    <property type="molecule type" value="Genomic_DNA"/>
</dbReference>
<protein>
    <recommendedName>
        <fullName evidence="4">Non-canonical purine NTP pyrophosphatase</fullName>
    </recommendedName>
</protein>
<dbReference type="Gene3D" id="3.90.950.10">
    <property type="match status" value="1"/>
</dbReference>
<dbReference type="InterPro" id="IPR002637">
    <property type="entry name" value="RdgB/HAM1"/>
</dbReference>
<accession>A0A4R5N7X7</accession>
<reference evidence="2 3" key="1">
    <citation type="journal article" date="2019" name="Appl. Microbiol. Biotechnol.">
        <title>Uncovering carbohydrate metabolism through a genotype-phenotype association study of 56 lactic acid bacteria genomes.</title>
        <authorList>
            <person name="Buron-Moles G."/>
            <person name="Chailyan A."/>
            <person name="Dolejs I."/>
            <person name="Forster J."/>
            <person name="Miks M.H."/>
        </authorList>
    </citation>
    <scope>NUCLEOTIDE SEQUENCE [LARGE SCALE GENOMIC DNA]</scope>
    <source>
        <strain evidence="2 3">ATCC 700006</strain>
    </source>
</reference>
<keyword evidence="1" id="KW-0378">Hydrolase</keyword>
<dbReference type="Pfam" id="PF01725">
    <property type="entry name" value="Ham1p_like"/>
    <property type="match status" value="1"/>
</dbReference>
<evidence type="ECO:0000313" key="2">
    <source>
        <dbReference type="EMBL" id="TDG67996.1"/>
    </source>
</evidence>
<dbReference type="STRING" id="907931.GCA_000165675_01058"/>
<name>A0A4R5N7X7_9LACO</name>
<evidence type="ECO:0008006" key="4">
    <source>
        <dbReference type="Google" id="ProtNLM"/>
    </source>
</evidence>
<dbReference type="SUPFAM" id="SSF52972">
    <property type="entry name" value="ITPase-like"/>
    <property type="match status" value="1"/>
</dbReference>
<dbReference type="AlphaFoldDB" id="A0A4R5N7X7"/>
<evidence type="ECO:0000256" key="1">
    <source>
        <dbReference type="ARBA" id="ARBA00022801"/>
    </source>
</evidence>
<keyword evidence="3" id="KW-1185">Reference proteome</keyword>
<sequence>MQLVLASNNTVKTQEIASMFAEYQVDVINYRELLAEQVFPKETTTDLHQNAKTKALFIHRLLPDAYILADDSGLFLDAFPDQFGVTTSRDFKALGIKGTENENAYIAQLYDNPAINNSAHMTAIYVLVKPDGQVLESSGQSGIHMLNHQLGDYAAGLDRLLVTENGLTLAQMPIVQRVAYHHRGRAAKNLLKQLSF</sequence>
<dbReference type="Proteomes" id="UP000295681">
    <property type="component" value="Unassembled WGS sequence"/>
</dbReference>
<gene>
    <name evidence="2" type="ORF">C5L23_000302</name>
</gene>
<dbReference type="RefSeq" id="WP_010007908.1">
    <property type="nucleotide sequence ID" value="NZ_JAGYGP010000001.1"/>
</dbReference>
<proteinExistence type="predicted"/>
<dbReference type="GO" id="GO:0009143">
    <property type="term" value="P:nucleoside triphosphate catabolic process"/>
    <property type="evidence" value="ECO:0007669"/>
    <property type="project" value="InterPro"/>
</dbReference>
<dbReference type="CDD" id="cd00985">
    <property type="entry name" value="Maf_Ham1"/>
    <property type="match status" value="1"/>
</dbReference>
<dbReference type="GO" id="GO:0047429">
    <property type="term" value="F:nucleoside triphosphate diphosphatase activity"/>
    <property type="evidence" value="ECO:0007669"/>
    <property type="project" value="InterPro"/>
</dbReference>
<organism evidence="2 3">
    <name type="scientific">Leuconostoc fallax</name>
    <dbReference type="NCBI Taxonomy" id="1251"/>
    <lineage>
        <taxon>Bacteria</taxon>
        <taxon>Bacillati</taxon>
        <taxon>Bacillota</taxon>
        <taxon>Bacilli</taxon>
        <taxon>Lactobacillales</taxon>
        <taxon>Lactobacillaceae</taxon>
        <taxon>Leuconostoc</taxon>
    </lineage>
</organism>
<evidence type="ECO:0000313" key="3">
    <source>
        <dbReference type="Proteomes" id="UP000295681"/>
    </source>
</evidence>
<comment type="caution">
    <text evidence="2">The sequence shown here is derived from an EMBL/GenBank/DDBJ whole genome shotgun (WGS) entry which is preliminary data.</text>
</comment>